<comment type="caution">
    <text evidence="2">The sequence shown here is derived from an EMBL/GenBank/DDBJ whole genome shotgun (WGS) entry which is preliminary data.</text>
</comment>
<dbReference type="Gene3D" id="2.40.50.140">
    <property type="entry name" value="Nucleic acid-binding proteins"/>
    <property type="match status" value="1"/>
</dbReference>
<name>W7IUG1_9PSEU</name>
<dbReference type="InterPro" id="IPR002059">
    <property type="entry name" value="CSP_DNA-bd"/>
</dbReference>
<accession>W7IUG1</accession>
<keyword evidence="2" id="KW-0238">DNA-binding</keyword>
<dbReference type="SUPFAM" id="SSF50249">
    <property type="entry name" value="Nucleic acid-binding proteins"/>
    <property type="match status" value="1"/>
</dbReference>
<dbReference type="Pfam" id="PF00313">
    <property type="entry name" value="CSD"/>
    <property type="match status" value="1"/>
</dbReference>
<evidence type="ECO:0000313" key="2">
    <source>
        <dbReference type="EMBL" id="EWC60031.1"/>
    </source>
</evidence>
<organism evidence="2 3">
    <name type="scientific">Actinokineospora spheciospongiae</name>
    <dbReference type="NCBI Taxonomy" id="909613"/>
    <lineage>
        <taxon>Bacteria</taxon>
        <taxon>Bacillati</taxon>
        <taxon>Actinomycetota</taxon>
        <taxon>Actinomycetes</taxon>
        <taxon>Pseudonocardiales</taxon>
        <taxon>Pseudonocardiaceae</taxon>
        <taxon>Actinokineospora</taxon>
    </lineage>
</organism>
<dbReference type="Proteomes" id="UP000019277">
    <property type="component" value="Unassembled WGS sequence"/>
</dbReference>
<dbReference type="STRING" id="909613.UO65_4684"/>
<proteinExistence type="predicted"/>
<dbReference type="InterPro" id="IPR012340">
    <property type="entry name" value="NA-bd_OB-fold"/>
</dbReference>
<keyword evidence="3" id="KW-1185">Reference proteome</keyword>
<dbReference type="GO" id="GO:0003677">
    <property type="term" value="F:DNA binding"/>
    <property type="evidence" value="ECO:0007669"/>
    <property type="project" value="UniProtKB-KW"/>
</dbReference>
<sequence>MVKFDQVRGYGFVANDAGGDDIFLHVNDLEFDKHLINAGSVVEFEVEDSPRGPKAFGVSLVRRPDTAPSTPRISTAADGDEVLCDFIPASEFSAEVTEALLGSVGSLTGDQLVAVRRAMIKLAEGHGWLGD</sequence>
<feature type="domain" description="CSD" evidence="1">
    <location>
        <begin position="1"/>
        <end position="60"/>
    </location>
</feature>
<dbReference type="AlphaFoldDB" id="W7IUG1"/>
<protein>
    <submittedName>
        <fullName evidence="2">Putative DNA-binding protein</fullName>
    </submittedName>
</protein>
<dbReference type="PROSITE" id="PS51857">
    <property type="entry name" value="CSD_2"/>
    <property type="match status" value="1"/>
</dbReference>
<dbReference type="eggNOG" id="COG1278">
    <property type="taxonomic scope" value="Bacteria"/>
</dbReference>
<evidence type="ECO:0000259" key="1">
    <source>
        <dbReference type="PROSITE" id="PS51857"/>
    </source>
</evidence>
<gene>
    <name evidence="2" type="ORF">UO65_4684</name>
</gene>
<dbReference type="EMBL" id="AYXG01000177">
    <property type="protein sequence ID" value="EWC60031.1"/>
    <property type="molecule type" value="Genomic_DNA"/>
</dbReference>
<evidence type="ECO:0000313" key="3">
    <source>
        <dbReference type="Proteomes" id="UP000019277"/>
    </source>
</evidence>
<reference evidence="2 3" key="1">
    <citation type="journal article" date="2014" name="Genome Announc.">
        <title>Draft Genome Sequence of the Antitrypanosomally Active Sponge-Associated Bacterium Actinokineospora sp. Strain EG49.</title>
        <authorList>
            <person name="Harjes J."/>
            <person name="Ryu T."/>
            <person name="Abdelmohsen U.R."/>
            <person name="Moitinho-Silva L."/>
            <person name="Horn H."/>
            <person name="Ravasi T."/>
            <person name="Hentschel U."/>
        </authorList>
    </citation>
    <scope>NUCLEOTIDE SEQUENCE [LARGE SCALE GENOMIC DNA]</scope>
    <source>
        <strain evidence="2 3">EG49</strain>
    </source>
</reference>